<keyword evidence="6" id="KW-0614">Plasmid</keyword>
<dbReference type="OrthoDB" id="238302at2157"/>
<comment type="similarity">
    <text evidence="1">Belongs to the pectinesterase family.</text>
</comment>
<name>D2S1K2_HALTV</name>
<dbReference type="PANTHER" id="PTHR31321">
    <property type="entry name" value="ACYL-COA THIOESTER HYDROLASE YBHC-RELATED"/>
    <property type="match status" value="1"/>
</dbReference>
<dbReference type="SUPFAM" id="SSF51126">
    <property type="entry name" value="Pectin lyase-like"/>
    <property type="match status" value="1"/>
</dbReference>
<dbReference type="InterPro" id="IPR011050">
    <property type="entry name" value="Pectin_lyase_fold/virulence"/>
</dbReference>
<dbReference type="KEGG" id="htu:Htur_4438"/>
<proteinExistence type="inferred from homology"/>
<dbReference type="InterPro" id="IPR000070">
    <property type="entry name" value="Pectinesterase_cat"/>
</dbReference>
<evidence type="ECO:0000256" key="4">
    <source>
        <dbReference type="SAM" id="MobiDB-lite"/>
    </source>
</evidence>
<dbReference type="EMBL" id="CP001862">
    <property type="protein sequence ID" value="ADB63249.1"/>
    <property type="molecule type" value="Genomic_DNA"/>
</dbReference>
<dbReference type="Pfam" id="PF01095">
    <property type="entry name" value="Pectinesterase"/>
    <property type="match status" value="1"/>
</dbReference>
<evidence type="ECO:0000259" key="5">
    <source>
        <dbReference type="Pfam" id="PF01095"/>
    </source>
</evidence>
<dbReference type="EC" id="3.1.1.11" evidence="6"/>
<dbReference type="PANTHER" id="PTHR31321:SF57">
    <property type="entry name" value="PECTINESTERASE 53-RELATED"/>
    <property type="match status" value="1"/>
</dbReference>
<keyword evidence="3" id="KW-0063">Aspartyl esterase</keyword>
<dbReference type="HOGENOM" id="CLU_012243_3_1_2"/>
<dbReference type="RefSeq" id="WP_012945493.1">
    <property type="nucleotide sequence ID" value="NC_013745.1"/>
</dbReference>
<keyword evidence="7" id="KW-1185">Reference proteome</keyword>
<feature type="region of interest" description="Disordered" evidence="4">
    <location>
        <begin position="45"/>
        <end position="71"/>
    </location>
</feature>
<dbReference type="GO" id="GO:0042545">
    <property type="term" value="P:cell wall modification"/>
    <property type="evidence" value="ECO:0007669"/>
    <property type="project" value="InterPro"/>
</dbReference>
<feature type="compositionally biased region" description="Acidic residues" evidence="4">
    <location>
        <begin position="54"/>
        <end position="71"/>
    </location>
</feature>
<dbReference type="Gene3D" id="2.160.20.10">
    <property type="entry name" value="Single-stranded right-handed beta-helix, Pectin lyase-like"/>
    <property type="match status" value="1"/>
</dbReference>
<evidence type="ECO:0000256" key="2">
    <source>
        <dbReference type="ARBA" id="ARBA00022801"/>
    </source>
</evidence>
<feature type="domain" description="Pectinesterase catalytic" evidence="5">
    <location>
        <begin position="90"/>
        <end position="380"/>
    </location>
</feature>
<accession>D2S1K2</accession>
<dbReference type="Proteomes" id="UP000001903">
    <property type="component" value="Plasmid pHTUR02"/>
</dbReference>
<protein>
    <submittedName>
        <fullName evidence="6">Pectinesterase</fullName>
        <ecNumber evidence="6">3.1.1.11</ecNumber>
    </submittedName>
</protein>
<evidence type="ECO:0000313" key="7">
    <source>
        <dbReference type="Proteomes" id="UP000001903"/>
    </source>
</evidence>
<gene>
    <name evidence="6" type="ordered locus">Htur_4438</name>
</gene>
<dbReference type="InterPro" id="IPR033131">
    <property type="entry name" value="Pectinesterase_Asp_AS"/>
</dbReference>
<dbReference type="GeneID" id="8745067"/>
<reference evidence="6 7" key="1">
    <citation type="journal article" date="2010" name="Stand. Genomic Sci.">
        <title>Complete genome sequence of Haloterrigena turkmenica type strain (4k).</title>
        <authorList>
            <person name="Saunders E."/>
            <person name="Tindall B.J."/>
            <person name="Fahnrich R."/>
            <person name="Lapidus A."/>
            <person name="Copeland A."/>
            <person name="Del Rio T.G."/>
            <person name="Lucas S."/>
            <person name="Chen F."/>
            <person name="Tice H."/>
            <person name="Cheng J.F."/>
            <person name="Han C."/>
            <person name="Detter J.C."/>
            <person name="Bruce D."/>
            <person name="Goodwin L."/>
            <person name="Chain P."/>
            <person name="Pitluck S."/>
            <person name="Pati A."/>
            <person name="Ivanova N."/>
            <person name="Mavromatis K."/>
            <person name="Chen A."/>
            <person name="Palaniappan K."/>
            <person name="Land M."/>
            <person name="Hauser L."/>
            <person name="Chang Y.J."/>
            <person name="Jeffries C.D."/>
            <person name="Brettin T."/>
            <person name="Rohde M."/>
            <person name="Goker M."/>
            <person name="Bristow J."/>
            <person name="Eisen J.A."/>
            <person name="Markowitz V."/>
            <person name="Hugenholtz P."/>
            <person name="Klenk H.P."/>
            <person name="Kyrpides N.C."/>
        </authorList>
    </citation>
    <scope>NUCLEOTIDE SEQUENCE [LARGE SCALE GENOMIC DNA]</scope>
    <source>
        <strain evidence="7">ATCC 51198 / DSM 5511 / JCM 9101 / NCIMB 13204 / VKM B-1734 / 4k</strain>
    </source>
</reference>
<dbReference type="GO" id="GO:0030599">
    <property type="term" value="F:pectinesterase activity"/>
    <property type="evidence" value="ECO:0007669"/>
    <property type="project" value="UniProtKB-EC"/>
</dbReference>
<geneLocation type="plasmid" evidence="6 7">
    <name>pHTUR02</name>
</geneLocation>
<sequence length="391" mass="43471">MTTFNNYIRVVISVIDDNSRACGWSVSRRQLVSLAGTGALGSIAGCTGGGSDPDSNESSDDNETDTEDDEKSVEELIAEYRCPETGDDYDIVVAQDGSGDYESVQAAIDAIEPGTFEGTRVYIKEGRYEEKLELPSNRTDVTFVGESAENTVLTYDDHADKTNEHGEELGTSQSASFFVYGPDFTAKNITFENAAPDVAQAVAIRIKADRAVFENCRFIGNQDTLYTYGRDTRQYFTDCYIEGDVDFIFGLATAFFEDCEIFCKDEGYIAAPAQPEEQEFGYVFKNCDVTGDAPTDSVYLGRPWEPYGQTVYLECDLGDHIRPVGWEPWDEPDHGDKTETAYFAEYDNTGPGYTPERRADWSHQLDAEEAAAYTLENVFDGWNPRRCLEGS</sequence>
<dbReference type="AlphaFoldDB" id="D2S1K2"/>
<keyword evidence="2 6" id="KW-0378">Hydrolase</keyword>
<evidence type="ECO:0000313" key="6">
    <source>
        <dbReference type="EMBL" id="ADB63249.1"/>
    </source>
</evidence>
<dbReference type="InterPro" id="IPR012334">
    <property type="entry name" value="Pectin_lyas_fold"/>
</dbReference>
<evidence type="ECO:0000256" key="1">
    <source>
        <dbReference type="ARBA" id="ARBA00008891"/>
    </source>
</evidence>
<dbReference type="PROSITE" id="PS00503">
    <property type="entry name" value="PECTINESTERASE_2"/>
    <property type="match status" value="1"/>
</dbReference>
<evidence type="ECO:0000256" key="3">
    <source>
        <dbReference type="ARBA" id="ARBA00023085"/>
    </source>
</evidence>
<organism evidence="6 7">
    <name type="scientific">Haloterrigena turkmenica (strain ATCC 51198 / DSM 5511 / JCM 9101 / NCIMB 13204 / VKM B-1734 / 4k)</name>
    <name type="common">Halococcus turkmenicus</name>
    <dbReference type="NCBI Taxonomy" id="543526"/>
    <lineage>
        <taxon>Archaea</taxon>
        <taxon>Methanobacteriati</taxon>
        <taxon>Methanobacteriota</taxon>
        <taxon>Stenosarchaea group</taxon>
        <taxon>Halobacteria</taxon>
        <taxon>Halobacteriales</taxon>
        <taxon>Natrialbaceae</taxon>
        <taxon>Haloterrigena</taxon>
    </lineage>
</organism>